<accession>A0ABD3QG43</accession>
<keyword evidence="3" id="KW-0223">Dioxygenase</keyword>
<dbReference type="AlphaFoldDB" id="A0ABD3QG43"/>
<dbReference type="Gene3D" id="2.60.120.620">
    <property type="entry name" value="q2cbj1_9rhob like domain"/>
    <property type="match status" value="1"/>
</dbReference>
<dbReference type="GO" id="GO:0046872">
    <property type="term" value="F:metal ion binding"/>
    <property type="evidence" value="ECO:0007669"/>
    <property type="project" value="UniProtKB-KW"/>
</dbReference>
<dbReference type="Proteomes" id="UP001530315">
    <property type="component" value="Unassembled WGS sequence"/>
</dbReference>
<evidence type="ECO:0000256" key="3">
    <source>
        <dbReference type="ARBA" id="ARBA00022964"/>
    </source>
</evidence>
<evidence type="ECO:0000256" key="2">
    <source>
        <dbReference type="ARBA" id="ARBA00022723"/>
    </source>
</evidence>
<organism evidence="7 8">
    <name type="scientific">Stephanodiscus triporus</name>
    <dbReference type="NCBI Taxonomy" id="2934178"/>
    <lineage>
        <taxon>Eukaryota</taxon>
        <taxon>Sar</taxon>
        <taxon>Stramenopiles</taxon>
        <taxon>Ochrophyta</taxon>
        <taxon>Bacillariophyta</taxon>
        <taxon>Coscinodiscophyceae</taxon>
        <taxon>Thalassiosirophycidae</taxon>
        <taxon>Stephanodiscales</taxon>
        <taxon>Stephanodiscaceae</taxon>
        <taxon>Stephanodiscus</taxon>
    </lineage>
</organism>
<dbReference type="PANTHER" id="PTHR10869">
    <property type="entry name" value="PROLYL 4-HYDROXYLASE ALPHA SUBUNIT"/>
    <property type="match status" value="1"/>
</dbReference>
<evidence type="ECO:0000256" key="5">
    <source>
        <dbReference type="ARBA" id="ARBA00023004"/>
    </source>
</evidence>
<comment type="caution">
    <text evidence="7">The sequence shown here is derived from an EMBL/GenBank/DDBJ whole genome shotgun (WGS) entry which is preliminary data.</text>
</comment>
<dbReference type="Pfam" id="PF13640">
    <property type="entry name" value="2OG-FeII_Oxy_3"/>
    <property type="match status" value="1"/>
</dbReference>
<feature type="domain" description="Fe2OG dioxygenase" evidence="6">
    <location>
        <begin position="314"/>
        <end position="425"/>
    </location>
</feature>
<dbReference type="InterPro" id="IPR045054">
    <property type="entry name" value="P4HA-like"/>
</dbReference>
<dbReference type="InterPro" id="IPR044862">
    <property type="entry name" value="Pro_4_hyd_alph_FE2OG_OXY"/>
</dbReference>
<proteinExistence type="predicted"/>
<dbReference type="InterPro" id="IPR005123">
    <property type="entry name" value="Oxoglu/Fe-dep_dioxygenase_dom"/>
</dbReference>
<dbReference type="PROSITE" id="PS51471">
    <property type="entry name" value="FE2OG_OXY"/>
    <property type="match status" value="1"/>
</dbReference>
<gene>
    <name evidence="7" type="ORF">ACHAW5_010387</name>
</gene>
<protein>
    <recommendedName>
        <fullName evidence="6">Fe2OG dioxygenase domain-containing protein</fullName>
    </recommendedName>
</protein>
<evidence type="ECO:0000259" key="6">
    <source>
        <dbReference type="PROSITE" id="PS51471"/>
    </source>
</evidence>
<evidence type="ECO:0000313" key="8">
    <source>
        <dbReference type="Proteomes" id="UP001530315"/>
    </source>
</evidence>
<name>A0ABD3QG43_9STRA</name>
<sequence length="429" mass="48778">MEFDLGYGPQEYRAYVTPDVSTFYGEDAGSRHRTTPKHRGWAAKFVNVSARRVRVYWDPKNGRPGNPMSLMGPFESSGTASFPGHRFYVTDEDGGADGEVLASFEIDPPTSVYYYDGITVEGDAEATERNVARLSPEHQGYYRAIVDSRRFNEYYREFAGREETHFLEVPREEDLGKIDVVGSARKLKDGDARLLPEYRDRGQYLNMTLRVLSCSPRVFEVVDFLSRAEVDHIMYLTTGMTLHRSTTAGGSADASAGRKDSETRTSLNTWVYRENDAVIDTVYRRAADLLRIDEAMLRPRSADEFPDMDNTRSMAEALQLVHYDVGQEYTAHHDFGYSRIHNKDQPARFATLLLYLNEGMEGGATQFPRWINAETSEALSVEPEVGKAVLFYSQLPDGNMDDFSHHAAMPVRKGEKWLMNLWVWDPKYG</sequence>
<reference evidence="7 8" key="1">
    <citation type="submission" date="2024-10" db="EMBL/GenBank/DDBJ databases">
        <title>Updated reference genomes for cyclostephanoid diatoms.</title>
        <authorList>
            <person name="Roberts W.R."/>
            <person name="Alverson A.J."/>
        </authorList>
    </citation>
    <scope>NUCLEOTIDE SEQUENCE [LARGE SCALE GENOMIC DNA]</scope>
    <source>
        <strain evidence="7 8">AJA276-08</strain>
    </source>
</reference>
<keyword evidence="8" id="KW-1185">Reference proteome</keyword>
<dbReference type="PANTHER" id="PTHR10869:SF226">
    <property type="entry name" value="PROLYL 4-HYDROXYLASE ALPHA SUBUNIT DOMAIN-CONTAINING PROTEIN"/>
    <property type="match status" value="1"/>
</dbReference>
<dbReference type="SMART" id="SM00702">
    <property type="entry name" value="P4Hc"/>
    <property type="match status" value="1"/>
</dbReference>
<keyword evidence="5" id="KW-0408">Iron</keyword>
<comment type="cofactor">
    <cofactor evidence="1">
        <name>L-ascorbate</name>
        <dbReference type="ChEBI" id="CHEBI:38290"/>
    </cofactor>
</comment>
<keyword evidence="2" id="KW-0479">Metal-binding</keyword>
<dbReference type="GO" id="GO:0051213">
    <property type="term" value="F:dioxygenase activity"/>
    <property type="evidence" value="ECO:0007669"/>
    <property type="project" value="UniProtKB-KW"/>
</dbReference>
<keyword evidence="4" id="KW-0560">Oxidoreductase</keyword>
<evidence type="ECO:0000256" key="1">
    <source>
        <dbReference type="ARBA" id="ARBA00001961"/>
    </source>
</evidence>
<dbReference type="EMBL" id="JALLAZ020000257">
    <property type="protein sequence ID" value="KAL3799385.1"/>
    <property type="molecule type" value="Genomic_DNA"/>
</dbReference>
<evidence type="ECO:0000313" key="7">
    <source>
        <dbReference type="EMBL" id="KAL3799385.1"/>
    </source>
</evidence>
<evidence type="ECO:0000256" key="4">
    <source>
        <dbReference type="ARBA" id="ARBA00023002"/>
    </source>
</evidence>
<dbReference type="InterPro" id="IPR006620">
    <property type="entry name" value="Pro_4_hyd_alph"/>
</dbReference>